<evidence type="ECO:0000256" key="8">
    <source>
        <dbReference type="ARBA" id="ARBA00031423"/>
    </source>
</evidence>
<evidence type="ECO:0000256" key="10">
    <source>
        <dbReference type="RuleBase" id="RU361207"/>
    </source>
</evidence>
<dbReference type="AlphaFoldDB" id="A0A238KWD5"/>
<evidence type="ECO:0000313" key="11">
    <source>
        <dbReference type="EMBL" id="SMX47154.1"/>
    </source>
</evidence>
<dbReference type="InterPro" id="IPR017853">
    <property type="entry name" value="GH"/>
</dbReference>
<dbReference type="Proteomes" id="UP000220836">
    <property type="component" value="Unassembled WGS sequence"/>
</dbReference>
<evidence type="ECO:0000256" key="3">
    <source>
        <dbReference type="ARBA" id="ARBA00012560"/>
    </source>
</evidence>
<reference evidence="11 12" key="1">
    <citation type="submission" date="2017-05" db="EMBL/GenBank/DDBJ databases">
        <authorList>
            <person name="Song R."/>
            <person name="Chenine A.L."/>
            <person name="Ruprecht R.M."/>
        </authorList>
    </citation>
    <scope>NUCLEOTIDE SEQUENCE [LARGE SCALE GENOMIC DNA]</scope>
    <source>
        <strain evidence="11 12">CECT 8663</strain>
    </source>
</reference>
<keyword evidence="7 10" id="KW-0119">Carbohydrate metabolism</keyword>
<evidence type="ECO:0000256" key="6">
    <source>
        <dbReference type="ARBA" id="ARBA00022679"/>
    </source>
</evidence>
<dbReference type="GO" id="GO:0004134">
    <property type="term" value="F:4-alpha-glucanotransferase activity"/>
    <property type="evidence" value="ECO:0007669"/>
    <property type="project" value="UniProtKB-EC"/>
</dbReference>
<dbReference type="Pfam" id="PF02446">
    <property type="entry name" value="Glyco_hydro_77"/>
    <property type="match status" value="1"/>
</dbReference>
<evidence type="ECO:0000256" key="9">
    <source>
        <dbReference type="ARBA" id="ARBA00031501"/>
    </source>
</evidence>
<dbReference type="EMBL" id="FXYH01000014">
    <property type="protein sequence ID" value="SMX47154.1"/>
    <property type="molecule type" value="Genomic_DNA"/>
</dbReference>
<organism evidence="11 12">
    <name type="scientific">Pelagimonas varians</name>
    <dbReference type="NCBI Taxonomy" id="696760"/>
    <lineage>
        <taxon>Bacteria</taxon>
        <taxon>Pseudomonadati</taxon>
        <taxon>Pseudomonadota</taxon>
        <taxon>Alphaproteobacteria</taxon>
        <taxon>Rhodobacterales</taxon>
        <taxon>Roseobacteraceae</taxon>
        <taxon>Pelagimonas</taxon>
    </lineage>
</organism>
<dbReference type="EC" id="2.4.1.25" evidence="3 10"/>
<dbReference type="OrthoDB" id="9763489at2"/>
<dbReference type="SUPFAM" id="SSF51445">
    <property type="entry name" value="(Trans)glycosidases"/>
    <property type="match status" value="1"/>
</dbReference>
<keyword evidence="6 10" id="KW-0808">Transferase</keyword>
<name>A0A238KWD5_9RHOB</name>
<comment type="similarity">
    <text evidence="2 10">Belongs to the disproportionating enzyme family.</text>
</comment>
<dbReference type="GO" id="GO:0005975">
    <property type="term" value="P:carbohydrate metabolic process"/>
    <property type="evidence" value="ECO:0007669"/>
    <property type="project" value="InterPro"/>
</dbReference>
<gene>
    <name evidence="11" type="primary">malQ</name>
    <name evidence="11" type="ORF">PEV8663_03493</name>
</gene>
<protein>
    <recommendedName>
        <fullName evidence="4 10">4-alpha-glucanotransferase</fullName>
        <ecNumber evidence="3 10">2.4.1.25</ecNumber>
    </recommendedName>
    <alternativeName>
        <fullName evidence="8 10">Amylomaltase</fullName>
    </alternativeName>
    <alternativeName>
        <fullName evidence="9 10">Disproportionating enzyme</fullName>
    </alternativeName>
</protein>
<sequence>MNVNHDLWELANLTGILPDFFDLQGNQRPTSPETQRALLAANGIDVSSDAAIHSSLAHLRHEIDDRWFPFEIIVESHCSAPQDFGLGAAWQLRLDGSDYIVAEGLPQDFITVPPLPSGVYTLTATASGRTEIVTVLAAPKRLQSIEKLTGASKLWGLNLALYGVRSKRNSGVGDFEDLAAVAEAAGAQGADFLGINPLHTMGYCDLKAISPYSPSHRGFLNTACIALDLIPGLETTPDLTPFETVRSADNVDYYGHKTAHARVLETLFVRFSTEATDSAKTGFEAFKAAGGNDLTGFATFEALSESYGPDWRVWPEDRNAPAQHRIDFHIWLQWVAASQLASIQNRAKASGMALGLYLDLAVGSRRDGAESWCDQSVIAQGVSIGAPPDHLSPAGQNWDLAAFSPRKLQAERYRPLRRILAQTFRHAGIIRIDHVLGLNRSFWLPDDGSPGGYIKQPFESLLAIIKIEAERYNCAVIGEDLGLVPDGFRETMRGHGFYGYSVMQYEKDHSGAFRNSDENSPQVLSCFATHDTPTVRGYETGRDIDWWETLAWVDAPTAQEMRGQRAAEVALFKDGHDFQAGVHGLLAHSNASLVAVQLDDVLGNIEAQNLPGTIDEHPNWRRKYDVALEALPQDAGLETTAAMMADAGRGRSNKGRPDES</sequence>
<evidence type="ECO:0000256" key="2">
    <source>
        <dbReference type="ARBA" id="ARBA00005684"/>
    </source>
</evidence>
<dbReference type="PANTHER" id="PTHR32438">
    <property type="entry name" value="4-ALPHA-GLUCANOTRANSFERASE DPE1, CHLOROPLASTIC/AMYLOPLASTIC"/>
    <property type="match status" value="1"/>
</dbReference>
<keyword evidence="5 10" id="KW-0328">Glycosyltransferase</keyword>
<evidence type="ECO:0000256" key="5">
    <source>
        <dbReference type="ARBA" id="ARBA00022676"/>
    </source>
</evidence>
<evidence type="ECO:0000313" key="12">
    <source>
        <dbReference type="Proteomes" id="UP000220836"/>
    </source>
</evidence>
<evidence type="ECO:0000256" key="4">
    <source>
        <dbReference type="ARBA" id="ARBA00020295"/>
    </source>
</evidence>
<dbReference type="InterPro" id="IPR003385">
    <property type="entry name" value="Glyco_hydro_77"/>
</dbReference>
<proteinExistence type="inferred from homology"/>
<dbReference type="NCBIfam" id="TIGR00217">
    <property type="entry name" value="malQ"/>
    <property type="match status" value="1"/>
</dbReference>
<dbReference type="Gene3D" id="3.20.20.80">
    <property type="entry name" value="Glycosidases"/>
    <property type="match status" value="1"/>
</dbReference>
<accession>A0A238KWD5</accession>
<keyword evidence="12" id="KW-1185">Reference proteome</keyword>
<dbReference type="PANTHER" id="PTHR32438:SF5">
    <property type="entry name" value="4-ALPHA-GLUCANOTRANSFERASE DPE1, CHLOROPLASTIC_AMYLOPLASTIC"/>
    <property type="match status" value="1"/>
</dbReference>
<evidence type="ECO:0000256" key="1">
    <source>
        <dbReference type="ARBA" id="ARBA00000439"/>
    </source>
</evidence>
<dbReference type="RefSeq" id="WP_097805948.1">
    <property type="nucleotide sequence ID" value="NZ_FXYH01000014.1"/>
</dbReference>
<comment type="catalytic activity">
    <reaction evidence="1 10">
        <text>Transfers a segment of a (1-&gt;4)-alpha-D-glucan to a new position in an acceptor, which may be glucose or a (1-&gt;4)-alpha-D-glucan.</text>
        <dbReference type="EC" id="2.4.1.25"/>
    </reaction>
</comment>
<evidence type="ECO:0000256" key="7">
    <source>
        <dbReference type="ARBA" id="ARBA00023277"/>
    </source>
</evidence>